<evidence type="ECO:0000313" key="1">
    <source>
        <dbReference type="EMBL" id="MBC3876137.1"/>
    </source>
</evidence>
<dbReference type="Proteomes" id="UP000624279">
    <property type="component" value="Unassembled WGS sequence"/>
</dbReference>
<sequence length="101" mass="10069">MVDVDDLGLGQAVGFVIAVVGDLGGGVAVDGFFGTIAVLVEHVVGARMDDVAFGVCHLLHAQRGVVAHVATGAVAVRDLGVESGFVVGVAGTFAGYKNSNC</sequence>
<gene>
    <name evidence="1" type="ORF">H8K55_21325</name>
</gene>
<comment type="caution">
    <text evidence="1">The sequence shown here is derived from an EMBL/GenBank/DDBJ whole genome shotgun (WGS) entry which is preliminary data.</text>
</comment>
<protein>
    <submittedName>
        <fullName evidence="1">Uncharacterized protein</fullName>
    </submittedName>
</protein>
<accession>A0ABR6YHY0</accession>
<proteinExistence type="predicted"/>
<keyword evidence="2" id="KW-1185">Reference proteome</keyword>
<evidence type="ECO:0000313" key="2">
    <source>
        <dbReference type="Proteomes" id="UP000624279"/>
    </source>
</evidence>
<name>A0ABR6YHY0_9BURK</name>
<organism evidence="1 2">
    <name type="scientific">Undibacterium flavidum</name>
    <dbReference type="NCBI Taxonomy" id="2762297"/>
    <lineage>
        <taxon>Bacteria</taxon>
        <taxon>Pseudomonadati</taxon>
        <taxon>Pseudomonadota</taxon>
        <taxon>Betaproteobacteria</taxon>
        <taxon>Burkholderiales</taxon>
        <taxon>Oxalobacteraceae</taxon>
        <taxon>Undibacterium</taxon>
    </lineage>
</organism>
<reference evidence="1 2" key="1">
    <citation type="submission" date="2020-08" db="EMBL/GenBank/DDBJ databases">
        <title>Novel species isolated from subtropical streams in China.</title>
        <authorList>
            <person name="Lu H."/>
        </authorList>
    </citation>
    <scope>NUCLEOTIDE SEQUENCE [LARGE SCALE GENOMIC DNA]</scope>
    <source>
        <strain evidence="1 2">LX15W</strain>
    </source>
</reference>
<dbReference type="EMBL" id="JACOGA010000055">
    <property type="protein sequence ID" value="MBC3876137.1"/>
    <property type="molecule type" value="Genomic_DNA"/>
</dbReference>